<dbReference type="RefSeq" id="WP_188358643.1">
    <property type="nucleotide sequence ID" value="NZ_BMDC01000001.1"/>
</dbReference>
<dbReference type="GO" id="GO:0016491">
    <property type="term" value="F:oxidoreductase activity"/>
    <property type="evidence" value="ECO:0007669"/>
    <property type="project" value="InterPro"/>
</dbReference>
<keyword evidence="3" id="KW-1185">Reference proteome</keyword>
<dbReference type="Proteomes" id="UP000600171">
    <property type="component" value="Unassembled WGS sequence"/>
</dbReference>
<dbReference type="CDD" id="cd03024">
    <property type="entry name" value="DsbA_FrnE"/>
    <property type="match status" value="1"/>
</dbReference>
<name>A0A917IMT8_9MICC</name>
<gene>
    <name evidence="2" type="primary">frnE</name>
    <name evidence="2" type="ORF">GCM10007359_03840</name>
</gene>
<sequence>MKIEIWSDIVCPFCYIGKRHLELALEQFEHKDDVDIIWRSFELDPTAPAVAEGNLAEKISKKYGISLEKAEASQRDIAARAEAVGLTFNWQKARYGNTFDAHRMVHLAAQHGLVDQAEETFKKAYFTDGQAVGDPQVLRSVAAEIGLPTDEVEEVLASDKFADEVRDDECKAQELGISGVPFFLLEEKWAINGAQPVEMILAGLRQVWAETHPTPQPTFITVDGADAAASCGPNGC</sequence>
<accession>A0A917IMT8</accession>
<dbReference type="AlphaFoldDB" id="A0A917IMT8"/>
<evidence type="ECO:0000313" key="3">
    <source>
        <dbReference type="Proteomes" id="UP000600171"/>
    </source>
</evidence>
<organism evidence="2 3">
    <name type="scientific">Rothia aerolata</name>
    <dbReference type="NCBI Taxonomy" id="1812262"/>
    <lineage>
        <taxon>Bacteria</taxon>
        <taxon>Bacillati</taxon>
        <taxon>Actinomycetota</taxon>
        <taxon>Actinomycetes</taxon>
        <taxon>Micrococcales</taxon>
        <taxon>Micrococcaceae</taxon>
        <taxon>Rothia</taxon>
    </lineage>
</organism>
<feature type="domain" description="DSBA-like thioredoxin" evidence="1">
    <location>
        <begin position="3"/>
        <end position="201"/>
    </location>
</feature>
<evidence type="ECO:0000313" key="2">
    <source>
        <dbReference type="EMBL" id="GGH58061.1"/>
    </source>
</evidence>
<comment type="caution">
    <text evidence="2">The sequence shown here is derived from an EMBL/GenBank/DDBJ whole genome shotgun (WGS) entry which is preliminary data.</text>
</comment>
<dbReference type="EMBL" id="BMDC01000001">
    <property type="protein sequence ID" value="GGH58061.1"/>
    <property type="molecule type" value="Genomic_DNA"/>
</dbReference>
<dbReference type="SUPFAM" id="SSF52833">
    <property type="entry name" value="Thioredoxin-like"/>
    <property type="match status" value="1"/>
</dbReference>
<proteinExistence type="predicted"/>
<dbReference type="PANTHER" id="PTHR13887">
    <property type="entry name" value="GLUTATHIONE S-TRANSFERASE KAPPA"/>
    <property type="match status" value="1"/>
</dbReference>
<dbReference type="InterPro" id="IPR036249">
    <property type="entry name" value="Thioredoxin-like_sf"/>
</dbReference>
<reference evidence="2 3" key="1">
    <citation type="journal article" date="2014" name="Int. J. Syst. Evol. Microbiol.">
        <title>Complete genome sequence of Corynebacterium casei LMG S-19264T (=DSM 44701T), isolated from a smear-ripened cheese.</title>
        <authorList>
            <consortium name="US DOE Joint Genome Institute (JGI-PGF)"/>
            <person name="Walter F."/>
            <person name="Albersmeier A."/>
            <person name="Kalinowski J."/>
            <person name="Ruckert C."/>
        </authorList>
    </citation>
    <scope>NUCLEOTIDE SEQUENCE [LARGE SCALE GENOMIC DNA]</scope>
    <source>
        <strain evidence="2 3">CCM 8669</strain>
    </source>
</reference>
<dbReference type="Gene3D" id="3.40.30.10">
    <property type="entry name" value="Glutaredoxin"/>
    <property type="match status" value="1"/>
</dbReference>
<protein>
    <submittedName>
        <fullName evidence="2">DSBA oxidoreductase</fullName>
    </submittedName>
</protein>
<dbReference type="PANTHER" id="PTHR13887:SF41">
    <property type="entry name" value="THIOREDOXIN SUPERFAMILY PROTEIN"/>
    <property type="match status" value="1"/>
</dbReference>
<dbReference type="Pfam" id="PF01323">
    <property type="entry name" value="DSBA"/>
    <property type="match status" value="1"/>
</dbReference>
<dbReference type="InterPro" id="IPR001853">
    <property type="entry name" value="DSBA-like_thioredoxin_dom"/>
</dbReference>
<evidence type="ECO:0000259" key="1">
    <source>
        <dbReference type="Pfam" id="PF01323"/>
    </source>
</evidence>